<dbReference type="OrthoDB" id="9816070at2"/>
<feature type="domain" description="Stress-response A/B barrel" evidence="2">
    <location>
        <begin position="2"/>
        <end position="96"/>
    </location>
</feature>
<evidence type="ECO:0000313" key="6">
    <source>
        <dbReference type="Proteomes" id="UP000439123"/>
    </source>
</evidence>
<sequence length="110" mass="12232">MIRHILLIAFKPGTQPAQIDAVRNAFLAIPHQVSGVIAVEWGRDDSPEGRAEGFTHSVLMTFADEAARQRYLPHPDHDALKAIFRPVLERIIVLDYTLQAGDRVVPEGPL</sequence>
<dbReference type="Proteomes" id="UP000439123">
    <property type="component" value="Unassembled WGS sequence"/>
</dbReference>
<protein>
    <submittedName>
        <fullName evidence="4">Stress protein</fullName>
    </submittedName>
</protein>
<reference evidence="3 5" key="1">
    <citation type="submission" date="2017-08" db="EMBL/GenBank/DDBJ databases">
        <title>Aeromonas veronii bv sobria strain NS22 whole genome sequencing.</title>
        <authorList>
            <person name="Katharios P."/>
            <person name="Ha V.Q."/>
            <person name="Smyrli M."/>
        </authorList>
    </citation>
    <scope>NUCLEOTIDE SEQUENCE [LARGE SCALE GENOMIC DNA]</scope>
    <source>
        <strain evidence="3 5">NS22</strain>
    </source>
</reference>
<accession>A0A653LBE2</accession>
<dbReference type="PROSITE" id="PS51502">
    <property type="entry name" value="S_R_A_B_BARREL"/>
    <property type="match status" value="1"/>
</dbReference>
<comment type="subunit">
    <text evidence="1">Homodimer.</text>
</comment>
<dbReference type="InterPro" id="IPR013097">
    <property type="entry name" value="Dabb"/>
</dbReference>
<dbReference type="AlphaFoldDB" id="A0A1Q8F060"/>
<evidence type="ECO:0000313" key="5">
    <source>
        <dbReference type="Proteomes" id="UP000323129"/>
    </source>
</evidence>
<dbReference type="SUPFAM" id="SSF54909">
    <property type="entry name" value="Dimeric alpha+beta barrel"/>
    <property type="match status" value="1"/>
</dbReference>
<dbReference type="Pfam" id="PF07876">
    <property type="entry name" value="Dabb"/>
    <property type="match status" value="1"/>
</dbReference>
<dbReference type="RefSeq" id="WP_075116150.1">
    <property type="nucleotide sequence ID" value="NZ_CAWMVB010000020.1"/>
</dbReference>
<dbReference type="PANTHER" id="PTHR33178:SF10">
    <property type="entry name" value="STRESS-RESPONSE A_B BARREL DOMAIN-CONTAINING PROTEIN"/>
    <property type="match status" value="1"/>
</dbReference>
<dbReference type="Proteomes" id="UP000323129">
    <property type="component" value="Unassembled WGS sequence"/>
</dbReference>
<dbReference type="InterPro" id="IPR011008">
    <property type="entry name" value="Dimeric_a/b-barrel"/>
</dbReference>
<reference evidence="4 6" key="2">
    <citation type="submission" date="2019-10" db="EMBL/GenBank/DDBJ databases">
        <authorList>
            <person name="Karimi E."/>
        </authorList>
    </citation>
    <scope>NUCLEOTIDE SEQUENCE [LARGE SCALE GENOMIC DNA]</scope>
    <source>
        <strain evidence="4">Aeromonas sp. 8C</strain>
    </source>
</reference>
<keyword evidence="5" id="KW-1185">Reference proteome</keyword>
<dbReference type="PANTHER" id="PTHR33178">
    <property type="match status" value="1"/>
</dbReference>
<evidence type="ECO:0000256" key="1">
    <source>
        <dbReference type="ARBA" id="ARBA00011738"/>
    </source>
</evidence>
<evidence type="ECO:0000313" key="3">
    <source>
        <dbReference type="EMBL" id="TYD47536.1"/>
    </source>
</evidence>
<organism evidence="4 6">
    <name type="scientific">Aeromonas veronii</name>
    <dbReference type="NCBI Taxonomy" id="654"/>
    <lineage>
        <taxon>Bacteria</taxon>
        <taxon>Pseudomonadati</taxon>
        <taxon>Pseudomonadota</taxon>
        <taxon>Gammaproteobacteria</taxon>
        <taxon>Aeromonadales</taxon>
        <taxon>Aeromonadaceae</taxon>
        <taxon>Aeromonas</taxon>
    </lineage>
</organism>
<dbReference type="SMART" id="SM00886">
    <property type="entry name" value="Dabb"/>
    <property type="match status" value="1"/>
</dbReference>
<proteinExistence type="predicted"/>
<dbReference type="EMBL" id="NQMC01000006">
    <property type="protein sequence ID" value="TYD47536.1"/>
    <property type="molecule type" value="Genomic_DNA"/>
</dbReference>
<dbReference type="InterPro" id="IPR044662">
    <property type="entry name" value="HS1/DABB1-like"/>
</dbReference>
<name>A0A1Q8F060_AERVE</name>
<evidence type="ECO:0000313" key="4">
    <source>
        <dbReference type="EMBL" id="VXA89003.1"/>
    </source>
</evidence>
<gene>
    <name evidence="4" type="ORF">AERO8C_70632</name>
    <name evidence="3" type="ORF">CJF24_03255</name>
</gene>
<dbReference type="EMBL" id="CABWLC010000020">
    <property type="protein sequence ID" value="VXA89003.1"/>
    <property type="molecule type" value="Genomic_DNA"/>
</dbReference>
<accession>A0A1Q8F060</accession>
<dbReference type="Gene3D" id="3.30.70.100">
    <property type="match status" value="1"/>
</dbReference>
<evidence type="ECO:0000259" key="2">
    <source>
        <dbReference type="PROSITE" id="PS51502"/>
    </source>
</evidence>